<dbReference type="EC" id="2.4.1.227" evidence="10"/>
<dbReference type="SUPFAM" id="SSF53756">
    <property type="entry name" value="UDP-Glycosyltransferase/glycogen phosphorylase"/>
    <property type="match status" value="1"/>
</dbReference>
<gene>
    <name evidence="10 13" type="primary">murG</name>
    <name evidence="13" type="ORF">OBO34_09410</name>
</gene>
<evidence type="ECO:0000256" key="7">
    <source>
        <dbReference type="ARBA" id="ARBA00023136"/>
    </source>
</evidence>
<evidence type="ECO:0000256" key="10">
    <source>
        <dbReference type="HAMAP-Rule" id="MF_00033"/>
    </source>
</evidence>
<keyword evidence="14" id="KW-1185">Reference proteome</keyword>
<comment type="subcellular location">
    <subcellularLocation>
        <location evidence="10">Cell membrane</location>
        <topology evidence="10">Peripheral membrane protein</topology>
        <orientation evidence="10">Cytoplasmic side</orientation>
    </subcellularLocation>
</comment>
<evidence type="ECO:0000256" key="4">
    <source>
        <dbReference type="ARBA" id="ARBA00022679"/>
    </source>
</evidence>
<comment type="similarity">
    <text evidence="10">Belongs to the glycosyltransferase 28 family. MurG subfamily.</text>
</comment>
<feature type="binding site" evidence="10">
    <location>
        <begin position="274"/>
        <end position="279"/>
    </location>
    <ligand>
        <name>UDP-N-acetyl-alpha-D-glucosamine</name>
        <dbReference type="ChEBI" id="CHEBI:57705"/>
    </ligand>
</feature>
<dbReference type="HAMAP" id="MF_00033">
    <property type="entry name" value="MurG"/>
    <property type="match status" value="1"/>
</dbReference>
<comment type="caution">
    <text evidence="13">The sequence shown here is derived from an EMBL/GenBank/DDBJ whole genome shotgun (WGS) entry which is preliminary data.</text>
</comment>
<dbReference type="Proteomes" id="UP001065549">
    <property type="component" value="Unassembled WGS sequence"/>
</dbReference>
<keyword evidence="2 10" id="KW-0132">Cell division</keyword>
<name>A0A9J6QSU3_9FIRM</name>
<feature type="binding site" evidence="10">
    <location>
        <begin position="10"/>
        <end position="12"/>
    </location>
    <ligand>
        <name>UDP-N-acetyl-alpha-D-glucosamine</name>
        <dbReference type="ChEBI" id="CHEBI:57705"/>
    </ligand>
</feature>
<evidence type="ECO:0000313" key="14">
    <source>
        <dbReference type="Proteomes" id="UP001065549"/>
    </source>
</evidence>
<keyword evidence="7 10" id="KW-0472">Membrane</keyword>
<comment type="catalytic activity">
    <reaction evidence="10">
        <text>di-trans,octa-cis-undecaprenyl diphospho-N-acetyl-alpha-D-muramoyl-L-alanyl-D-glutamyl-meso-2,6-diaminopimeloyl-D-alanyl-D-alanine + UDP-N-acetyl-alpha-D-glucosamine = di-trans,octa-cis-undecaprenyl diphospho-[N-acetyl-alpha-D-glucosaminyl-(1-&gt;4)]-N-acetyl-alpha-D-muramoyl-L-alanyl-D-glutamyl-meso-2,6-diaminopimeloyl-D-alanyl-D-alanine + UDP + H(+)</text>
        <dbReference type="Rhea" id="RHEA:31227"/>
        <dbReference type="ChEBI" id="CHEBI:15378"/>
        <dbReference type="ChEBI" id="CHEBI:57705"/>
        <dbReference type="ChEBI" id="CHEBI:58223"/>
        <dbReference type="ChEBI" id="CHEBI:61387"/>
        <dbReference type="ChEBI" id="CHEBI:61388"/>
        <dbReference type="EC" id="2.4.1.227"/>
    </reaction>
</comment>
<dbReference type="CDD" id="cd03785">
    <property type="entry name" value="GT28_MurG"/>
    <property type="match status" value="1"/>
</dbReference>
<feature type="binding site" evidence="10">
    <location>
        <position position="196"/>
    </location>
    <ligand>
        <name>UDP-N-acetyl-alpha-D-glucosamine</name>
        <dbReference type="ChEBI" id="CHEBI:57705"/>
    </ligand>
</feature>
<evidence type="ECO:0000256" key="5">
    <source>
        <dbReference type="ARBA" id="ARBA00022960"/>
    </source>
</evidence>
<feature type="domain" description="Glycosyltransferase family 28 N-terminal" evidence="11">
    <location>
        <begin position="3"/>
        <end position="142"/>
    </location>
</feature>
<dbReference type="NCBIfam" id="TIGR01133">
    <property type="entry name" value="murG"/>
    <property type="match status" value="1"/>
</dbReference>
<dbReference type="InterPro" id="IPR006009">
    <property type="entry name" value="GlcNAc_MurG"/>
</dbReference>
<dbReference type="GO" id="GO:0005886">
    <property type="term" value="C:plasma membrane"/>
    <property type="evidence" value="ECO:0007669"/>
    <property type="project" value="UniProtKB-SubCell"/>
</dbReference>
<feature type="binding site" evidence="10">
    <location>
        <position position="300"/>
    </location>
    <ligand>
        <name>UDP-N-acetyl-alpha-D-glucosamine</name>
        <dbReference type="ChEBI" id="CHEBI:57705"/>
    </ligand>
</feature>
<evidence type="ECO:0000256" key="8">
    <source>
        <dbReference type="ARBA" id="ARBA00023306"/>
    </source>
</evidence>
<evidence type="ECO:0000256" key="9">
    <source>
        <dbReference type="ARBA" id="ARBA00023316"/>
    </source>
</evidence>
<dbReference type="InterPro" id="IPR004276">
    <property type="entry name" value="GlycoTrans_28_N"/>
</dbReference>
<comment type="pathway">
    <text evidence="10">Cell wall biogenesis; peptidoglycan biosynthesis.</text>
</comment>
<dbReference type="GO" id="GO:0009252">
    <property type="term" value="P:peptidoglycan biosynthetic process"/>
    <property type="evidence" value="ECO:0007669"/>
    <property type="project" value="UniProtKB-UniRule"/>
</dbReference>
<feature type="binding site" evidence="10">
    <location>
        <position position="166"/>
    </location>
    <ligand>
        <name>UDP-N-acetyl-alpha-D-glucosamine</name>
        <dbReference type="ChEBI" id="CHEBI:57705"/>
    </ligand>
</feature>
<dbReference type="InterPro" id="IPR007235">
    <property type="entry name" value="Glyco_trans_28_C"/>
</dbReference>
<dbReference type="GO" id="GO:0005975">
    <property type="term" value="P:carbohydrate metabolic process"/>
    <property type="evidence" value="ECO:0007669"/>
    <property type="project" value="InterPro"/>
</dbReference>
<dbReference type="Pfam" id="PF03033">
    <property type="entry name" value="Glyco_transf_28"/>
    <property type="match status" value="1"/>
</dbReference>
<dbReference type="GO" id="GO:0071555">
    <property type="term" value="P:cell wall organization"/>
    <property type="evidence" value="ECO:0007669"/>
    <property type="project" value="UniProtKB-KW"/>
</dbReference>
<evidence type="ECO:0000256" key="3">
    <source>
        <dbReference type="ARBA" id="ARBA00022676"/>
    </source>
</evidence>
<comment type="function">
    <text evidence="10">Cell wall formation. Catalyzes the transfer of a GlcNAc subunit on undecaprenyl-pyrophosphoryl-MurNAc-pentapeptide (lipid intermediate I) to form undecaprenyl-pyrophosphoryl-MurNAc-(pentapeptide)GlcNAc (lipid intermediate II).</text>
</comment>
<keyword evidence="4 10" id="KW-0808">Transferase</keyword>
<feature type="domain" description="Glycosyl transferase family 28 C-terminal" evidence="12">
    <location>
        <begin position="190"/>
        <end position="349"/>
    </location>
</feature>
<dbReference type="AlphaFoldDB" id="A0A9J6QSU3"/>
<protein>
    <recommendedName>
        <fullName evidence="10">UDP-N-acetylglucosamine--N-acetylmuramyl-(pentapeptide) pyrophosphoryl-undecaprenol N-acetylglucosamine transferase</fullName>
        <ecNumber evidence="10">2.4.1.227</ecNumber>
    </recommendedName>
    <alternativeName>
        <fullName evidence="10">Undecaprenyl-PP-MurNAc-pentapeptide-UDPGlcNAc GlcNAc transferase</fullName>
    </alternativeName>
</protein>
<dbReference type="GO" id="GO:0051301">
    <property type="term" value="P:cell division"/>
    <property type="evidence" value="ECO:0007669"/>
    <property type="project" value="UniProtKB-KW"/>
</dbReference>
<reference evidence="13" key="1">
    <citation type="submission" date="2022-09" db="EMBL/GenBank/DDBJ databases">
        <title>Culturomic study of gut microbiota in children with autism spectrum disorder.</title>
        <authorList>
            <person name="Efimov B.A."/>
            <person name="Chaplin A.V."/>
            <person name="Sokolova S.R."/>
            <person name="Pikina A.P."/>
            <person name="Korzhanova M."/>
            <person name="Belova V."/>
            <person name="Korostin D."/>
        </authorList>
    </citation>
    <scope>NUCLEOTIDE SEQUENCE</scope>
    <source>
        <strain evidence="13">ASD5510</strain>
    </source>
</reference>
<dbReference type="GO" id="GO:0008360">
    <property type="term" value="P:regulation of cell shape"/>
    <property type="evidence" value="ECO:0007669"/>
    <property type="project" value="UniProtKB-KW"/>
</dbReference>
<keyword evidence="6 10" id="KW-0573">Peptidoglycan synthesis</keyword>
<keyword evidence="9 10" id="KW-0961">Cell wall biogenesis/degradation</keyword>
<dbReference type="PANTHER" id="PTHR21015:SF22">
    <property type="entry name" value="GLYCOSYLTRANSFERASE"/>
    <property type="match status" value="1"/>
</dbReference>
<dbReference type="Pfam" id="PF04101">
    <property type="entry name" value="Glyco_tran_28_C"/>
    <property type="match status" value="1"/>
</dbReference>
<evidence type="ECO:0000259" key="12">
    <source>
        <dbReference type="Pfam" id="PF04101"/>
    </source>
</evidence>
<sequence>MKVIMTGGGTGGHIYPAIAIADKLKERYPGSQILFVGTEHGLEKKIVPENGYPIEFITVAGFNRKNPLKNIEVMKKLSKGSKQAKQLIKAFDPDLVIGTGGYVCGPVVRAAHKAGVKTYTHEQNAFPGVTNKLLEKYVEKMFLGFPEAQKYFKHRKKHVICGNPVRSVFFNADRRASRRKLGFSEDDFILLVFGGSQGAGRINKAMLSVIEVLNGMENVQVCMATGTRYYDAILNELREERGVKLADNIHILEYISNMDEYLSASDLVISRSGALTVAEVTVCGKAAIFIPSPIVTGNHQYYNAKAVADHGGAVIIEEKDMDNEKLIAQIMKLKNDPQKIAEMSRRSKECAPMDAVEIICNNLDIQ</sequence>
<keyword evidence="5 10" id="KW-0133">Cell shape</keyword>
<accession>A0A9J6QSU3</accession>
<keyword evidence="8 10" id="KW-0131">Cell cycle</keyword>
<organism evidence="13 14">
    <name type="scientific">Hominibacterium faecale</name>
    <dbReference type="NCBI Taxonomy" id="2839743"/>
    <lineage>
        <taxon>Bacteria</taxon>
        <taxon>Bacillati</taxon>
        <taxon>Bacillota</taxon>
        <taxon>Clostridia</taxon>
        <taxon>Peptostreptococcales</taxon>
        <taxon>Anaerovoracaceae</taxon>
        <taxon>Hominibacterium</taxon>
    </lineage>
</organism>
<dbReference type="Gene3D" id="3.40.50.2000">
    <property type="entry name" value="Glycogen Phosphorylase B"/>
    <property type="match status" value="2"/>
</dbReference>
<evidence type="ECO:0000313" key="13">
    <source>
        <dbReference type="EMBL" id="MCU7378572.1"/>
    </source>
</evidence>
<keyword evidence="1 10" id="KW-1003">Cell membrane</keyword>
<evidence type="ECO:0000256" key="6">
    <source>
        <dbReference type="ARBA" id="ARBA00022984"/>
    </source>
</evidence>
<feature type="binding site" evidence="10">
    <location>
        <position position="124"/>
    </location>
    <ligand>
        <name>UDP-N-acetyl-alpha-D-glucosamine</name>
        <dbReference type="ChEBI" id="CHEBI:57705"/>
    </ligand>
</feature>
<keyword evidence="3 10" id="KW-0328">Glycosyltransferase</keyword>
<proteinExistence type="inferred from homology"/>
<evidence type="ECO:0000259" key="11">
    <source>
        <dbReference type="Pfam" id="PF03033"/>
    </source>
</evidence>
<evidence type="ECO:0000256" key="1">
    <source>
        <dbReference type="ARBA" id="ARBA00022475"/>
    </source>
</evidence>
<dbReference type="PANTHER" id="PTHR21015">
    <property type="entry name" value="UDP-N-ACETYLGLUCOSAMINE--N-ACETYLMURAMYL-(PENTAPEPTIDE) PYROPHOSPHORYL-UNDECAPRENOL N-ACETYLGLUCOSAMINE TRANSFERASE 1"/>
    <property type="match status" value="1"/>
</dbReference>
<evidence type="ECO:0000256" key="2">
    <source>
        <dbReference type="ARBA" id="ARBA00022618"/>
    </source>
</evidence>
<dbReference type="RefSeq" id="WP_148396319.1">
    <property type="nucleotide sequence ID" value="NZ_JAJAGH010000007.1"/>
</dbReference>
<dbReference type="EMBL" id="JAOSHN010000003">
    <property type="protein sequence ID" value="MCU7378572.1"/>
    <property type="molecule type" value="Genomic_DNA"/>
</dbReference>
<feature type="binding site" evidence="10">
    <location>
        <position position="255"/>
    </location>
    <ligand>
        <name>UDP-N-acetyl-alpha-D-glucosamine</name>
        <dbReference type="ChEBI" id="CHEBI:57705"/>
    </ligand>
</feature>
<dbReference type="GO" id="GO:0050511">
    <property type="term" value="F:undecaprenyldiphospho-muramoylpentapeptide beta-N-acetylglucosaminyltransferase activity"/>
    <property type="evidence" value="ECO:0007669"/>
    <property type="project" value="UniProtKB-UniRule"/>
</dbReference>